<keyword evidence="1" id="KW-0812">Transmembrane</keyword>
<gene>
    <name evidence="2" type="ORF">LRS13_16000</name>
</gene>
<keyword evidence="1" id="KW-0472">Membrane</keyword>
<dbReference type="Proteomes" id="UP001058860">
    <property type="component" value="Chromosome"/>
</dbReference>
<evidence type="ECO:0000256" key="1">
    <source>
        <dbReference type="SAM" id="Phobius"/>
    </source>
</evidence>
<sequence>MPPALRKRETHGQWPWVAATAAAPSAAVAYAARDWLKQDGRWALWLPLPVLFCHQTEEWVVPGGFLPWFNREVTHSGQDEFPITRELGLVINVGLGWVLCAAAGAAGRRRPFLPAMSLALFIGNAGLHGGQLVKARRYNPGAGTGVLVMLPLGVLGLIRLLRDPEVEKRRVVAGVAAGIAASAALLVVMRFRVSRG</sequence>
<dbReference type="EMBL" id="CP088295">
    <property type="protein sequence ID" value="UUY02211.1"/>
    <property type="molecule type" value="Genomic_DNA"/>
</dbReference>
<protein>
    <submittedName>
        <fullName evidence="2">HXXEE domain-containing protein</fullName>
    </submittedName>
</protein>
<feature type="transmembrane region" description="Helical" evidence="1">
    <location>
        <begin position="142"/>
        <end position="161"/>
    </location>
</feature>
<proteinExistence type="predicted"/>
<feature type="transmembrane region" description="Helical" evidence="1">
    <location>
        <begin position="87"/>
        <end position="105"/>
    </location>
</feature>
<name>A0ABY5PCA2_9ACTN</name>
<accession>A0ABY5PCA2</accession>
<keyword evidence="3" id="KW-1185">Reference proteome</keyword>
<evidence type="ECO:0000313" key="3">
    <source>
        <dbReference type="Proteomes" id="UP001058860"/>
    </source>
</evidence>
<evidence type="ECO:0000313" key="2">
    <source>
        <dbReference type="EMBL" id="UUY02211.1"/>
    </source>
</evidence>
<keyword evidence="1" id="KW-1133">Transmembrane helix</keyword>
<feature type="transmembrane region" description="Helical" evidence="1">
    <location>
        <begin position="173"/>
        <end position="193"/>
    </location>
</feature>
<dbReference type="Pfam" id="PF13787">
    <property type="entry name" value="HXXEE"/>
    <property type="match status" value="1"/>
</dbReference>
<dbReference type="RefSeq" id="WP_353862744.1">
    <property type="nucleotide sequence ID" value="NZ_CP088295.1"/>
</dbReference>
<dbReference type="InterPro" id="IPR025671">
    <property type="entry name" value="HXXEE"/>
</dbReference>
<reference evidence="3" key="1">
    <citation type="submission" date="2021-11" db="EMBL/GenBank/DDBJ databases">
        <title>Cultivation dependent microbiological survey of springs from the worlds oldest radium mine currently devoted to the extraction of radon-saturated water.</title>
        <authorList>
            <person name="Kapinusova G."/>
            <person name="Smrhova T."/>
            <person name="Strejcek M."/>
            <person name="Suman J."/>
            <person name="Jani K."/>
            <person name="Pajer P."/>
            <person name="Uhlik O."/>
        </authorList>
    </citation>
    <scope>NUCLEOTIDE SEQUENCE [LARGE SCALE GENOMIC DNA]</scope>
    <source>
        <strain evidence="3">J379</strain>
    </source>
</reference>
<organism evidence="2 3">
    <name type="scientific">Svornostia abyssi</name>
    <dbReference type="NCBI Taxonomy" id="2898438"/>
    <lineage>
        <taxon>Bacteria</taxon>
        <taxon>Bacillati</taxon>
        <taxon>Actinomycetota</taxon>
        <taxon>Thermoleophilia</taxon>
        <taxon>Solirubrobacterales</taxon>
        <taxon>Baekduiaceae</taxon>
        <taxon>Svornostia</taxon>
    </lineage>
</organism>